<dbReference type="InterPro" id="IPR012349">
    <property type="entry name" value="Split_barrel_FMN-bd"/>
</dbReference>
<feature type="region of interest" description="Disordered" evidence="1">
    <location>
        <begin position="239"/>
        <end position="268"/>
    </location>
</feature>
<organism evidence="2 3">
    <name type="scientific">Coprinopsis marcescibilis</name>
    <name type="common">Agaric fungus</name>
    <name type="synonym">Psathyrella marcescibilis</name>
    <dbReference type="NCBI Taxonomy" id="230819"/>
    <lineage>
        <taxon>Eukaryota</taxon>
        <taxon>Fungi</taxon>
        <taxon>Dikarya</taxon>
        <taxon>Basidiomycota</taxon>
        <taxon>Agaricomycotina</taxon>
        <taxon>Agaricomycetes</taxon>
        <taxon>Agaricomycetidae</taxon>
        <taxon>Agaricales</taxon>
        <taxon>Agaricineae</taxon>
        <taxon>Psathyrellaceae</taxon>
        <taxon>Coprinopsis</taxon>
    </lineage>
</organism>
<sequence length="306" mass="34251">MGQVFDEIPGNLIPWILAQKLFWVATAPLAEDGHVNVSPKGCFDKTLNIIREERGADGKEPNARAVWYEDFTGSGVETISHLYENGRITMMFVAFEGPPQIIRLYGTGKVYEYGTPEYAKLLPSEQRQPGSRAAIWIDVHRVSTSCGFSIPFFEYKAPRIKLHKVAMTFEQNELDPPADDSAQEVAGFKLDKSMKAMWRIMNLKSIDGLPGLAYAFDSPEPLTNWKKDPKGIEYRAMKDDESVSKPKLSQVKARSEADAKPISPSPSSSKMDMAFGIAFGVLIGIFASRQWESRVLPMLCAYLQWS</sequence>
<name>A0A5C3KRQ9_COPMA</name>
<protein>
    <submittedName>
        <fullName evidence="2">Uncharacterized protein</fullName>
    </submittedName>
</protein>
<evidence type="ECO:0000256" key="1">
    <source>
        <dbReference type="SAM" id="MobiDB-lite"/>
    </source>
</evidence>
<dbReference type="STRING" id="230819.A0A5C3KRQ9"/>
<gene>
    <name evidence="2" type="ORF">FA15DRAFT_642671</name>
</gene>
<proteinExistence type="predicted"/>
<dbReference type="PANTHER" id="PTHR39336:SF3">
    <property type="entry name" value="PYRIDOXAMINE PHOSPHATE OXIDASE"/>
    <property type="match status" value="1"/>
</dbReference>
<evidence type="ECO:0000313" key="2">
    <source>
        <dbReference type="EMBL" id="TFK23310.1"/>
    </source>
</evidence>
<keyword evidence="3" id="KW-1185">Reference proteome</keyword>
<reference evidence="2 3" key="1">
    <citation type="journal article" date="2019" name="Nat. Ecol. Evol.">
        <title>Megaphylogeny resolves global patterns of mushroom evolution.</title>
        <authorList>
            <person name="Varga T."/>
            <person name="Krizsan K."/>
            <person name="Foldi C."/>
            <person name="Dima B."/>
            <person name="Sanchez-Garcia M."/>
            <person name="Sanchez-Ramirez S."/>
            <person name="Szollosi G.J."/>
            <person name="Szarkandi J.G."/>
            <person name="Papp V."/>
            <person name="Albert L."/>
            <person name="Andreopoulos W."/>
            <person name="Angelini C."/>
            <person name="Antonin V."/>
            <person name="Barry K.W."/>
            <person name="Bougher N.L."/>
            <person name="Buchanan P."/>
            <person name="Buyck B."/>
            <person name="Bense V."/>
            <person name="Catcheside P."/>
            <person name="Chovatia M."/>
            <person name="Cooper J."/>
            <person name="Damon W."/>
            <person name="Desjardin D."/>
            <person name="Finy P."/>
            <person name="Geml J."/>
            <person name="Haridas S."/>
            <person name="Hughes K."/>
            <person name="Justo A."/>
            <person name="Karasinski D."/>
            <person name="Kautmanova I."/>
            <person name="Kiss B."/>
            <person name="Kocsube S."/>
            <person name="Kotiranta H."/>
            <person name="LaButti K.M."/>
            <person name="Lechner B.E."/>
            <person name="Liimatainen K."/>
            <person name="Lipzen A."/>
            <person name="Lukacs Z."/>
            <person name="Mihaltcheva S."/>
            <person name="Morgado L.N."/>
            <person name="Niskanen T."/>
            <person name="Noordeloos M.E."/>
            <person name="Ohm R.A."/>
            <person name="Ortiz-Santana B."/>
            <person name="Ovrebo C."/>
            <person name="Racz N."/>
            <person name="Riley R."/>
            <person name="Savchenko A."/>
            <person name="Shiryaev A."/>
            <person name="Soop K."/>
            <person name="Spirin V."/>
            <person name="Szebenyi C."/>
            <person name="Tomsovsky M."/>
            <person name="Tulloss R.E."/>
            <person name="Uehling J."/>
            <person name="Grigoriev I.V."/>
            <person name="Vagvolgyi C."/>
            <person name="Papp T."/>
            <person name="Martin F.M."/>
            <person name="Miettinen O."/>
            <person name="Hibbett D.S."/>
            <person name="Nagy L.G."/>
        </authorList>
    </citation>
    <scope>NUCLEOTIDE SEQUENCE [LARGE SCALE GENOMIC DNA]</scope>
    <source>
        <strain evidence="2 3">CBS 121175</strain>
    </source>
</reference>
<dbReference type="SUPFAM" id="SSF50475">
    <property type="entry name" value="FMN-binding split barrel"/>
    <property type="match status" value="1"/>
</dbReference>
<dbReference type="Proteomes" id="UP000307440">
    <property type="component" value="Unassembled WGS sequence"/>
</dbReference>
<dbReference type="EMBL" id="ML210221">
    <property type="protein sequence ID" value="TFK23310.1"/>
    <property type="molecule type" value="Genomic_DNA"/>
</dbReference>
<accession>A0A5C3KRQ9</accession>
<dbReference type="AlphaFoldDB" id="A0A5C3KRQ9"/>
<dbReference type="PANTHER" id="PTHR39336">
    <property type="entry name" value="PYRIDOXAMINE PHOSPHATE OXIDASE FAMILY PROTEIN (AFU_ORTHOLOGUE AFUA_6G11440)"/>
    <property type="match status" value="1"/>
</dbReference>
<evidence type="ECO:0000313" key="3">
    <source>
        <dbReference type="Proteomes" id="UP000307440"/>
    </source>
</evidence>
<dbReference type="Gene3D" id="2.30.110.10">
    <property type="entry name" value="Electron Transport, Fmn-binding Protein, Chain A"/>
    <property type="match status" value="1"/>
</dbReference>
<dbReference type="OrthoDB" id="539398at2759"/>